<keyword evidence="4" id="KW-1185">Reference proteome</keyword>
<gene>
    <name evidence="3" type="ORF">E1163_14735</name>
</gene>
<sequence>MEAFTISSSEKESTADIKKAVIRFVKKPLVYHLVFWIGYFLFNTLRWGSYFDDYWYSLRSNLVEFPIHIILVYINLYYLLPRYIPNRLPKYLVLLFFAILAMSLVRIVLNYQFVTTEVWRESVIKEQSLFGFNYIIAVFIGELYVVGLTTAIKLIIDWVRTQRRARELERRNHETELSFLRSQVQPHFFFNTLNNLYSLTLDKSDKAPETVLKLSDLMSYVIYKGKNNQVSLPEEVTHIQNYIDLERLRYGDNLIAEINISGNIQGKFIPPLILMPFVENSFKHGAHYKNGAIPISINLSLNGNVLYFKVKNSKGRSKSSHEQSSNSGIGIQNTLRRLELLYDKNFNLDIIEDERTYQISLKITLDED</sequence>
<keyword evidence="1" id="KW-0812">Transmembrane</keyword>
<evidence type="ECO:0000313" key="3">
    <source>
        <dbReference type="EMBL" id="MTI26211.1"/>
    </source>
</evidence>
<dbReference type="RefSeq" id="WP_155173141.1">
    <property type="nucleotide sequence ID" value="NZ_BAAAFL010000043.1"/>
</dbReference>
<dbReference type="PANTHER" id="PTHR34220:SF7">
    <property type="entry name" value="SENSOR HISTIDINE KINASE YPDA"/>
    <property type="match status" value="1"/>
</dbReference>
<organism evidence="3 4">
    <name type="scientific">Fulvivirga kasyanovii</name>
    <dbReference type="NCBI Taxonomy" id="396812"/>
    <lineage>
        <taxon>Bacteria</taxon>
        <taxon>Pseudomonadati</taxon>
        <taxon>Bacteroidota</taxon>
        <taxon>Cytophagia</taxon>
        <taxon>Cytophagales</taxon>
        <taxon>Fulvivirgaceae</taxon>
        <taxon>Fulvivirga</taxon>
    </lineage>
</organism>
<dbReference type="InterPro" id="IPR050640">
    <property type="entry name" value="Bact_2-comp_sensor_kinase"/>
</dbReference>
<feature type="transmembrane region" description="Helical" evidence="1">
    <location>
        <begin position="62"/>
        <end position="80"/>
    </location>
</feature>
<keyword evidence="3" id="KW-0418">Kinase</keyword>
<name>A0ABW9RQJ9_9BACT</name>
<comment type="caution">
    <text evidence="3">The sequence shown here is derived from an EMBL/GenBank/DDBJ whole genome shotgun (WGS) entry which is preliminary data.</text>
</comment>
<feature type="transmembrane region" description="Helical" evidence="1">
    <location>
        <begin position="134"/>
        <end position="156"/>
    </location>
</feature>
<keyword evidence="3" id="KW-0808">Transferase</keyword>
<dbReference type="Pfam" id="PF06580">
    <property type="entry name" value="His_kinase"/>
    <property type="match status" value="1"/>
</dbReference>
<feature type="transmembrane region" description="Helical" evidence="1">
    <location>
        <begin position="29"/>
        <end position="50"/>
    </location>
</feature>
<protein>
    <submittedName>
        <fullName evidence="3">Sensor histidine kinase</fullName>
    </submittedName>
</protein>
<dbReference type="EMBL" id="SMLW01000569">
    <property type="protein sequence ID" value="MTI26211.1"/>
    <property type="molecule type" value="Genomic_DNA"/>
</dbReference>
<dbReference type="PANTHER" id="PTHR34220">
    <property type="entry name" value="SENSOR HISTIDINE KINASE YPDA"/>
    <property type="match status" value="1"/>
</dbReference>
<keyword evidence="1" id="KW-0472">Membrane</keyword>
<evidence type="ECO:0000256" key="1">
    <source>
        <dbReference type="SAM" id="Phobius"/>
    </source>
</evidence>
<feature type="domain" description="Signal transduction histidine kinase internal region" evidence="2">
    <location>
        <begin position="176"/>
        <end position="254"/>
    </location>
</feature>
<reference evidence="3 4" key="1">
    <citation type="submission" date="2019-02" db="EMBL/GenBank/DDBJ databases">
        <authorList>
            <person name="Goldberg S.R."/>
            <person name="Haltli B.A."/>
            <person name="Correa H."/>
            <person name="Russell K.G."/>
        </authorList>
    </citation>
    <scope>NUCLEOTIDE SEQUENCE [LARGE SCALE GENOMIC DNA]</scope>
    <source>
        <strain evidence="3 4">JCM 16186</strain>
    </source>
</reference>
<evidence type="ECO:0000259" key="2">
    <source>
        <dbReference type="Pfam" id="PF06580"/>
    </source>
</evidence>
<feature type="transmembrane region" description="Helical" evidence="1">
    <location>
        <begin position="92"/>
        <end position="114"/>
    </location>
</feature>
<dbReference type="Proteomes" id="UP000798808">
    <property type="component" value="Unassembled WGS sequence"/>
</dbReference>
<proteinExistence type="predicted"/>
<keyword evidence="1" id="KW-1133">Transmembrane helix</keyword>
<dbReference type="GO" id="GO:0016301">
    <property type="term" value="F:kinase activity"/>
    <property type="evidence" value="ECO:0007669"/>
    <property type="project" value="UniProtKB-KW"/>
</dbReference>
<accession>A0ABW9RQJ9</accession>
<dbReference type="InterPro" id="IPR010559">
    <property type="entry name" value="Sig_transdc_His_kin_internal"/>
</dbReference>
<evidence type="ECO:0000313" key="4">
    <source>
        <dbReference type="Proteomes" id="UP000798808"/>
    </source>
</evidence>